<protein>
    <recommendedName>
        <fullName evidence="3">ATP-grasp domain-containing protein</fullName>
    </recommendedName>
</protein>
<reference evidence="1 2" key="1">
    <citation type="submission" date="2017-11" db="EMBL/GenBank/DDBJ databases">
        <title>Comparitive Functional Genomics of Dry Heat Resistant strains isolated from the Viking Spacecraft.</title>
        <authorList>
            <person name="Seuylemezian A."/>
            <person name="Cooper K."/>
            <person name="Vaishampayan P."/>
        </authorList>
    </citation>
    <scope>NUCLEOTIDE SEQUENCE [LARGE SCALE GENOMIC DNA]</scope>
    <source>
        <strain evidence="1 2">V1-29</strain>
    </source>
</reference>
<dbReference type="InterPro" id="IPR026838">
    <property type="entry name" value="YheC/D"/>
</dbReference>
<accession>A0A2N5M0C0</accession>
<dbReference type="SUPFAM" id="SSF56059">
    <property type="entry name" value="Glutathione synthetase ATP-binding domain-like"/>
    <property type="match status" value="1"/>
</dbReference>
<dbReference type="AlphaFoldDB" id="A0A2N5M0C0"/>
<proteinExistence type="predicted"/>
<keyword evidence="2" id="KW-1185">Reference proteome</keyword>
<evidence type="ECO:0008006" key="3">
    <source>
        <dbReference type="Google" id="ProtNLM"/>
    </source>
</evidence>
<dbReference type="RefSeq" id="WP_101645539.1">
    <property type="nucleotide sequence ID" value="NZ_PGUY01000078.1"/>
</dbReference>
<dbReference type="OrthoDB" id="7869153at2"/>
<dbReference type="Proteomes" id="UP000234748">
    <property type="component" value="Unassembled WGS sequence"/>
</dbReference>
<evidence type="ECO:0000313" key="2">
    <source>
        <dbReference type="Proteomes" id="UP000234748"/>
    </source>
</evidence>
<dbReference type="Pfam" id="PF14398">
    <property type="entry name" value="ATPgrasp_YheCD"/>
    <property type="match status" value="1"/>
</dbReference>
<organism evidence="1 2">
    <name type="scientific">Peribacillus deserti</name>
    <dbReference type="NCBI Taxonomy" id="673318"/>
    <lineage>
        <taxon>Bacteria</taxon>
        <taxon>Bacillati</taxon>
        <taxon>Bacillota</taxon>
        <taxon>Bacilli</taxon>
        <taxon>Bacillales</taxon>
        <taxon>Bacillaceae</taxon>
        <taxon>Peribacillus</taxon>
    </lineage>
</organism>
<comment type="caution">
    <text evidence="1">The sequence shown here is derived from an EMBL/GenBank/DDBJ whole genome shotgun (WGS) entry which is preliminary data.</text>
</comment>
<evidence type="ECO:0000313" key="1">
    <source>
        <dbReference type="EMBL" id="PLT27791.1"/>
    </source>
</evidence>
<dbReference type="EMBL" id="PGUY01000078">
    <property type="protein sequence ID" value="PLT27791.1"/>
    <property type="molecule type" value="Genomic_DNA"/>
</dbReference>
<name>A0A2N5M0C0_9BACI</name>
<sequence length="443" mass="51712">MFNLKINKERQQTIKMSAQTLVQLNISTDHIILHFGQSITKLEIVINNVIDKGTLIIPQKISNNISIPEVSYHFYFQGNHLYLGPVIGFLPERLFYNNPKKLKMRLAKYNHIKGLIFIFRKKNINKAKKTIRGLFYDPVSQSFIKGSFPYPSAIFTRVRIKNKEYSYLKEQIGDRIFNYPYDNVDKFKFWQVLSQFPEIKKHLPYTEEYTNTEQLIQFLSKYESLYLKPVGLSQGRGIYHLKHQHGGFILTPGSGTQLYLPAKEDLAKVLKAEIKENYIIQEEKRAVPGMDKIDFRIYLQKDLHKKWNFSIMEARLAKKGSVITNSSGRQKVLDGKIGLSEIYGFNKEETNQITDYVFSLCKKVLNIMENNSYHLGDAAFDFIIDKDRRIWLLEVQLNYGADKRLDMADEDKVSLPFILPTPFEYAKALAGFNRKNMFVTEFF</sequence>
<gene>
    <name evidence="1" type="ORF">CUU66_22020</name>
</gene>